<dbReference type="InterPro" id="IPR011625">
    <property type="entry name" value="A2M_N_BRD"/>
</dbReference>
<dbReference type="SMART" id="SM01360">
    <property type="entry name" value="A2M"/>
    <property type="match status" value="1"/>
</dbReference>
<dbReference type="SUPFAM" id="SSF50242">
    <property type="entry name" value="TIMP-like"/>
    <property type="match status" value="1"/>
</dbReference>
<dbReference type="PROSITE" id="PS50189">
    <property type="entry name" value="NTR"/>
    <property type="match status" value="1"/>
</dbReference>
<evidence type="ECO:0000256" key="4">
    <source>
        <dbReference type="ARBA" id="ARBA00022966"/>
    </source>
</evidence>
<dbReference type="Pfam" id="PF17790">
    <property type="entry name" value="MG1"/>
    <property type="match status" value="1"/>
</dbReference>
<dbReference type="InterPro" id="IPR019742">
    <property type="entry name" value="MacrogloblnA2_CS"/>
</dbReference>
<dbReference type="Gene3D" id="2.60.40.10">
    <property type="entry name" value="Immunoglobulins"/>
    <property type="match status" value="2"/>
</dbReference>
<dbReference type="Gene3D" id="2.60.40.1930">
    <property type="match status" value="3"/>
</dbReference>
<dbReference type="InterPro" id="IPR040839">
    <property type="entry name" value="MG4"/>
</dbReference>
<dbReference type="Pfam" id="PF17789">
    <property type="entry name" value="MG4"/>
    <property type="match status" value="1"/>
</dbReference>
<dbReference type="GeneTree" id="ENSGT00940000154063"/>
<dbReference type="Pfam" id="PF01835">
    <property type="entry name" value="MG2"/>
    <property type="match status" value="1"/>
</dbReference>
<dbReference type="PANTHER" id="PTHR11412:SF81">
    <property type="entry name" value="COMPLEMENT C3"/>
    <property type="match status" value="1"/>
</dbReference>
<dbReference type="InterPro" id="IPR035815">
    <property type="entry name" value="NTR_complement_C3"/>
</dbReference>
<dbReference type="GO" id="GO:0006956">
    <property type="term" value="P:complement activation"/>
    <property type="evidence" value="ECO:0007669"/>
    <property type="project" value="InterPro"/>
</dbReference>
<dbReference type="GO" id="GO:0005615">
    <property type="term" value="C:extracellular space"/>
    <property type="evidence" value="ECO:0007669"/>
    <property type="project" value="InterPro"/>
</dbReference>
<evidence type="ECO:0000259" key="6">
    <source>
        <dbReference type="PROSITE" id="PS01178"/>
    </source>
</evidence>
<dbReference type="InterPro" id="IPR018933">
    <property type="entry name" value="Netrin_module_non-TIMP"/>
</dbReference>
<dbReference type="Pfam" id="PF00207">
    <property type="entry name" value="A2M"/>
    <property type="match status" value="1"/>
</dbReference>
<dbReference type="Xenbase" id="XB-GENE-486274">
    <property type="gene designation" value="c3"/>
</dbReference>
<dbReference type="InterPro" id="IPR002890">
    <property type="entry name" value="MG2"/>
</dbReference>
<proteinExistence type="predicted"/>
<feature type="domain" description="Anaphylatoxin-like" evidence="6">
    <location>
        <begin position="732"/>
        <end position="767"/>
    </location>
</feature>
<dbReference type="PROSITE" id="PS01178">
    <property type="entry name" value="ANAPHYLATOXIN_2"/>
    <property type="match status" value="1"/>
</dbReference>
<dbReference type="FunFam" id="2.20.130.20:FF:000001">
    <property type="entry name" value="Complement C3"/>
    <property type="match status" value="1"/>
</dbReference>
<keyword evidence="5" id="KW-1015">Disulfide bond</keyword>
<dbReference type="InterPro" id="IPR000020">
    <property type="entry name" value="Anaphylatoxin/fibulin"/>
</dbReference>
<dbReference type="Pfam" id="PF07677">
    <property type="entry name" value="A2M_recep"/>
    <property type="match status" value="1"/>
</dbReference>
<evidence type="ECO:0000256" key="5">
    <source>
        <dbReference type="ARBA" id="ARBA00023157"/>
    </source>
</evidence>
<accession>A0A6I8Q9J2</accession>
<dbReference type="SUPFAM" id="SSF48239">
    <property type="entry name" value="Terpenoid cyclases/Protein prenyltransferases"/>
    <property type="match status" value="1"/>
</dbReference>
<dbReference type="Gene3D" id="1.50.10.20">
    <property type="match status" value="1"/>
</dbReference>
<dbReference type="InterPro" id="IPR036595">
    <property type="entry name" value="A-macroglobulin_rcpt-bd_sf"/>
</dbReference>
<dbReference type="InParanoid" id="A0A6I8Q9J2"/>
<dbReference type="InterPro" id="IPR008930">
    <property type="entry name" value="Terpenoid_cyclase/PrenylTrfase"/>
</dbReference>
<dbReference type="InterPro" id="IPR001840">
    <property type="entry name" value="Anaphylatoxn_comp_syst_dom"/>
</dbReference>
<dbReference type="GO" id="GO:0006954">
    <property type="term" value="P:inflammatory response"/>
    <property type="evidence" value="ECO:0007669"/>
    <property type="project" value="InterPro"/>
</dbReference>
<reference evidence="8" key="2">
    <citation type="submission" date="2020-05" db="UniProtKB">
        <authorList>
            <consortium name="Ensembl"/>
        </authorList>
    </citation>
    <scope>IDENTIFICATION</scope>
</reference>
<dbReference type="GO" id="GO:0004866">
    <property type="term" value="F:endopeptidase inhibitor activity"/>
    <property type="evidence" value="ECO:0007669"/>
    <property type="project" value="InterPro"/>
</dbReference>
<dbReference type="FunCoup" id="A0A6I8Q9J2">
    <property type="interactions" value="942"/>
</dbReference>
<dbReference type="InterPro" id="IPR018081">
    <property type="entry name" value="Anaphylatoxin_comp_syst"/>
</dbReference>
<evidence type="ECO:0000313" key="8">
    <source>
        <dbReference type="Ensembl" id="ENSXETP00000069175"/>
    </source>
</evidence>
<dbReference type="InterPro" id="IPR011626">
    <property type="entry name" value="Alpha-macroglobulin_TED"/>
</dbReference>
<dbReference type="InterPro" id="IPR008993">
    <property type="entry name" value="TIMP-like_OB-fold"/>
</dbReference>
<evidence type="ECO:0000256" key="3">
    <source>
        <dbReference type="ARBA" id="ARBA00022729"/>
    </source>
</evidence>
<dbReference type="Pfam" id="PF01759">
    <property type="entry name" value="NTR"/>
    <property type="match status" value="1"/>
</dbReference>
<feature type="domain" description="NTR" evidence="7">
    <location>
        <begin position="1557"/>
        <end position="1701"/>
    </location>
</feature>
<dbReference type="FunFam" id="2.60.40.1930:FF:000006">
    <property type="entry name" value="Complement C3"/>
    <property type="match status" value="1"/>
</dbReference>
<dbReference type="InterPro" id="IPR047565">
    <property type="entry name" value="Alpha-macroglob_thiol-ester_cl"/>
</dbReference>
<comment type="subcellular location">
    <subcellularLocation>
        <location evidence="1">Secreted</location>
    </subcellularLocation>
</comment>
<dbReference type="Gene3D" id="2.40.50.120">
    <property type="match status" value="1"/>
</dbReference>
<dbReference type="FunFam" id="2.40.50.120:FF:000013">
    <property type="entry name" value="Complement C3"/>
    <property type="match status" value="1"/>
</dbReference>
<dbReference type="SMART" id="SM01419">
    <property type="entry name" value="Thiol-ester_cl"/>
    <property type="match status" value="1"/>
</dbReference>
<dbReference type="SUPFAM" id="SSF47686">
    <property type="entry name" value="Anaphylotoxins (complement system)"/>
    <property type="match status" value="1"/>
</dbReference>
<evidence type="ECO:0000259" key="7">
    <source>
        <dbReference type="PROSITE" id="PS50189"/>
    </source>
</evidence>
<dbReference type="Pfam" id="PF01821">
    <property type="entry name" value="ANATO"/>
    <property type="match status" value="1"/>
</dbReference>
<dbReference type="Pfam" id="PF07678">
    <property type="entry name" value="TED_complement"/>
    <property type="match status" value="1"/>
</dbReference>
<dbReference type="Pfam" id="PF17791">
    <property type="entry name" value="MG3"/>
    <property type="match status" value="1"/>
</dbReference>
<dbReference type="Gene3D" id="6.20.50.160">
    <property type="match status" value="1"/>
</dbReference>
<dbReference type="SMART" id="SM00104">
    <property type="entry name" value="ANATO"/>
    <property type="match status" value="1"/>
</dbReference>
<dbReference type="PRINTS" id="PR00004">
    <property type="entry name" value="ANAPHYLATOXN"/>
</dbReference>
<dbReference type="Gene3D" id="2.60.40.1940">
    <property type="match status" value="1"/>
</dbReference>
<dbReference type="PROSITE" id="PS00477">
    <property type="entry name" value="ALPHA_2_MACROGLOBULIN"/>
    <property type="match status" value="1"/>
</dbReference>
<dbReference type="FunFam" id="2.60.40.1930:FF:000008">
    <property type="entry name" value="Complement C3"/>
    <property type="match status" value="1"/>
</dbReference>
<dbReference type="InterPro" id="IPR013783">
    <property type="entry name" value="Ig-like_fold"/>
</dbReference>
<dbReference type="CDD" id="cd03583">
    <property type="entry name" value="NTR_complement_C3"/>
    <property type="match status" value="1"/>
</dbReference>
<evidence type="ECO:0000256" key="2">
    <source>
        <dbReference type="ARBA" id="ARBA00022525"/>
    </source>
</evidence>
<dbReference type="CDD" id="cd02896">
    <property type="entry name" value="complement_C3_C4_C5"/>
    <property type="match status" value="1"/>
</dbReference>
<dbReference type="Gene3D" id="2.60.120.1540">
    <property type="match status" value="1"/>
</dbReference>
<dbReference type="FunFam" id="2.60.40.1940:FF:000001">
    <property type="entry name" value="Complement component C3"/>
    <property type="match status" value="1"/>
</dbReference>
<dbReference type="Gene3D" id="2.60.40.690">
    <property type="entry name" value="Alpha-macroglobulin, receptor-binding domain"/>
    <property type="match status" value="1"/>
</dbReference>
<keyword evidence="3" id="KW-0732">Signal</keyword>
<dbReference type="InterPro" id="IPR001599">
    <property type="entry name" value="Macroglobln_a2"/>
</dbReference>
<keyword evidence="2" id="KW-0964">Secreted</keyword>
<dbReference type="InterPro" id="IPR050473">
    <property type="entry name" value="A2M/Complement_sys"/>
</dbReference>
<dbReference type="CDD" id="cd00017">
    <property type="entry name" value="ANATO"/>
    <property type="match status" value="1"/>
</dbReference>
<dbReference type="Gene3D" id="1.20.91.20">
    <property type="entry name" value="Anaphylotoxins (complement system)"/>
    <property type="match status" value="1"/>
</dbReference>
<dbReference type="InterPro" id="IPR009048">
    <property type="entry name" value="A-macroglobulin_rcpt-bd"/>
</dbReference>
<gene>
    <name evidence="8" type="primary">c3</name>
</gene>
<organism evidence="8">
    <name type="scientific">Xenopus tropicalis</name>
    <name type="common">Western clawed frog</name>
    <name type="synonym">Silurana tropicalis</name>
    <dbReference type="NCBI Taxonomy" id="8364"/>
    <lineage>
        <taxon>Eukaryota</taxon>
        <taxon>Metazoa</taxon>
        <taxon>Chordata</taxon>
        <taxon>Craniata</taxon>
        <taxon>Vertebrata</taxon>
        <taxon>Euteleostomi</taxon>
        <taxon>Amphibia</taxon>
        <taxon>Batrachia</taxon>
        <taxon>Anura</taxon>
        <taxon>Pipoidea</taxon>
        <taxon>Pipidae</taxon>
        <taxon>Xenopodinae</taxon>
        <taxon>Xenopus</taxon>
        <taxon>Silurana</taxon>
    </lineage>
</organism>
<dbReference type="Ensembl" id="ENSXETT00000080563">
    <property type="protein sequence ID" value="ENSXETP00000069175"/>
    <property type="gene ID" value="ENSXETG00000017270"/>
</dbReference>
<dbReference type="SUPFAM" id="SSF49410">
    <property type="entry name" value="Alpha-macroglobulin receptor domain"/>
    <property type="match status" value="1"/>
</dbReference>
<dbReference type="SMART" id="SM01359">
    <property type="entry name" value="A2M_N_2"/>
    <property type="match status" value="1"/>
</dbReference>
<dbReference type="Pfam" id="PF21308">
    <property type="entry name" value="C3_CUB2"/>
    <property type="match status" value="1"/>
</dbReference>
<dbReference type="SMART" id="SM00643">
    <property type="entry name" value="C345C"/>
    <property type="match status" value="1"/>
</dbReference>
<dbReference type="PROSITE" id="PS01177">
    <property type="entry name" value="ANAPHYLATOXIN_1"/>
    <property type="match status" value="1"/>
</dbReference>
<protein>
    <submittedName>
        <fullName evidence="8">Complement C3</fullName>
    </submittedName>
</protein>
<dbReference type="FunFam" id="2.60.40.10:FF:000155">
    <property type="entry name" value="complement C3 isoform X1"/>
    <property type="match status" value="1"/>
</dbReference>
<dbReference type="InterPro" id="IPR041555">
    <property type="entry name" value="MG3"/>
</dbReference>
<keyword evidence="4" id="KW-0882">Thioester bond</keyword>
<name>A0A6I8Q9J2_XENTR</name>
<dbReference type="InterPro" id="IPR041425">
    <property type="entry name" value="C3/4/5_MG1"/>
</dbReference>
<dbReference type="Gene3D" id="2.20.130.20">
    <property type="match status" value="1"/>
</dbReference>
<dbReference type="InterPro" id="IPR001134">
    <property type="entry name" value="Netrin_domain"/>
</dbReference>
<dbReference type="SMART" id="SM01361">
    <property type="entry name" value="A2M_recep"/>
    <property type="match status" value="1"/>
</dbReference>
<dbReference type="Bgee" id="ENSXETG00000017270">
    <property type="expression patterns" value="Expressed in liver and 18 other cell types or tissues"/>
</dbReference>
<dbReference type="PANTHER" id="PTHR11412">
    <property type="entry name" value="MACROGLOBULIN / COMPLEMENT"/>
    <property type="match status" value="1"/>
</dbReference>
<dbReference type="InterPro" id="IPR048848">
    <property type="entry name" value="C3_CUB2"/>
</dbReference>
<dbReference type="Pfam" id="PF07703">
    <property type="entry name" value="A2M_BRD"/>
    <property type="match status" value="1"/>
</dbReference>
<reference evidence="8" key="1">
    <citation type="journal article" date="2010" name="Science">
        <title>The genome of the Western clawed frog Xenopus tropicalis.</title>
        <authorList>
            <person name="Hellsten U."/>
            <person name="Harland R.M."/>
            <person name="Gilchrist M.J."/>
            <person name="Hendrix D."/>
            <person name="Jurka J."/>
            <person name="Kapitonov V."/>
            <person name="Ovcharenko I."/>
            <person name="Putnam N.H."/>
            <person name="Shu S."/>
            <person name="Taher L."/>
            <person name="Blitz I.L."/>
            <person name="Blumberg B."/>
            <person name="Dichmann D.S."/>
            <person name="Dubchak I."/>
            <person name="Amaya E."/>
            <person name="Detter J.C."/>
            <person name="Fletcher R."/>
            <person name="Gerhard D.S."/>
            <person name="Goodstein D."/>
            <person name="Graves T."/>
            <person name="Grigoriev I.V."/>
            <person name="Grimwood J."/>
            <person name="Kawashima T."/>
            <person name="Lindquist E."/>
            <person name="Lucas S.M."/>
            <person name="Mead P.E."/>
            <person name="Mitros T."/>
            <person name="Ogino H."/>
            <person name="Ohta Y."/>
            <person name="Poliakov A.V."/>
            <person name="Pollet N."/>
            <person name="Robert J."/>
            <person name="Salamov A."/>
            <person name="Sater A.K."/>
            <person name="Schmutz J."/>
            <person name="Terry A."/>
            <person name="Vize P.D."/>
            <person name="Warren W.C."/>
            <person name="Wells D."/>
            <person name="Wills A."/>
            <person name="Wilson R.K."/>
            <person name="Zimmerman L.B."/>
            <person name="Zorn A.M."/>
            <person name="Grainger R."/>
            <person name="Grammer T."/>
            <person name="Khokha M.K."/>
            <person name="Richardson P.M."/>
            <person name="Rokhsar D.S."/>
        </authorList>
    </citation>
    <scope>NUCLEOTIDE SEQUENCE [LARGE SCALE GENOMIC DNA]</scope>
    <source>
        <strain evidence="8">Nigerian</strain>
    </source>
</reference>
<sequence>MREFGNPCGPSPSLIGLFDEGSCPPRCISFKSPLQPVSAHSPVCSMGSGLLSLSLLLLVSGSYAQPQCSLITPNLLRAESEETIIIDAQGQNAAFEVEIIIHEFPQKKLNLASAKVTLNSDNKFLGTATVKIPSADVPKDKQNKQYVYVSLKSNVCALEKVVMLSYHSGYIFLQTDKTIYTPGSTVLYRIYSMNYKMQPISKTLIIEFVTPDGVIVKRDSILQDSKSGIISLSHKLPELLSLGVWTISAKYEDTPQQNYTTNFEVKEYVLPSMEIILKPDTNFFYADANSFGVDIHAQYLYGKHVDGYAFVLFGIRKDNVKKGIPESLTRVRIDDGEGRAELKREDLVKYFAKQEDMLQYCLYVTVSVVTETGSDMVEAEIECINIVTTPYKILFTRTSKYFKPGMPFDMMVYVTNPDGSPARRITVAAEPGNIEGTTQADGTTRLTMNTRPDIDRLHITVKTKDPVLPAARQATATMTATAYRPSKAQGNYLHISIAGSEIKPGENIPVNFNIRNTDAGVQNLIQQFTYLIMSRGRIVKVGRQARQPGQPFVTMSLSVTEALIPSFRIVAYYIVSSGGARDVVSDSLWVDVVDECMGTLSVTGDKDRDNAIQTPGSPMKLKLRADHKSYVGLVAVDKGVYVLNSKFKNTQKKVWDSVEKSDIGCTPGSGANSEGVFSDAGLALQTSFGTNTAQRSEAHCPAPAQRRKRSSVAIIEIKAGKASEYKDKAKKCCLDGMQENLMGHTCERRARYILDGKECVDAFVDCCKYYEKKREAERLSKDEDTLGRSEEDDEYMLDSDIVSRTEFPESWFWKVEQMVEEADANGISSKVLSVFLKDSITTWEVLAVSLSETKGLCVAQPYEIKVMKDFFIDLKLPYSVVRNEQVEIRAILYNYRDIRIKVRVELTHNPEFCSLSTPKKKYRQEVWIGALSSTAVPMVIVPLTLGQHDIEVKASVAGTFANDGVRKKLNVVPEGMRIAQDLQTIILQPEVKGKDGVQEEKIEALNPKNVVPRTDIDTTITLQGTPISQMVEDAIDGNNMNHLIVVPFGCGEQNMMTTTASVIATRYLDTTGQWPRVGVNRRNEALNNMKYGYTRQMAYRKPDNSYAAFQNIPTSTWLTGYVARVFGMAQEFIEIEANVLCGAVKWLILERQKPDGLFYENAPVFMQIMAGGITTGAAEVDSSLTAFIVIAMLECRRTCNAHVNNLQVSIDKATDYLIGRYPGLQTPYSIAITSYALALAGKLPNTNKLLSVAIDKTHWVEPGKHFISLEATSYGLLCLLKMKEFDLTGGIVHWLSEKRYYGEVLGSTQATIVMFQALAQYQTDVPGLNELNLDVSLHLPERQQPLTYRINHENALLARSAETRLNQDFVVKAKGKGQGTIRVVTVYHALVTEKERKCSNFDLTVKVKEERIAKRPEGAMGTVSIEACARYLKNFDATMSIIDISMMTGYSPDTDSLDRLMKGVDKYISKYEVNKGANERGTLILYLNKISHTEEECVKFYAHQFFEVGFIQPASVTVYDYYNPENRCTKFYHVEEGSALLGRICQDDICRCAEENCFMQQQIEGKITAEMRVNMACAPGVDFVYKATLTEVQQSENFDNYVMRIHKVIKQGTDENLEDKTRNFISHIKCRRALSMQLNRDYLIWGVTGDLWRQPDGYSYIIGKDTWIEWWPNERECQQRENLDLCDDFETVSDNLEIVGCPN</sequence>
<evidence type="ECO:0000256" key="1">
    <source>
        <dbReference type="ARBA" id="ARBA00004613"/>
    </source>
</evidence>